<evidence type="ECO:0000256" key="7">
    <source>
        <dbReference type="ARBA" id="ARBA00023027"/>
    </source>
</evidence>
<dbReference type="PROSITE" id="PS51671">
    <property type="entry name" value="ACT"/>
    <property type="match status" value="1"/>
</dbReference>
<dbReference type="Pfam" id="PF01842">
    <property type="entry name" value="ACT"/>
    <property type="match status" value="1"/>
</dbReference>
<dbReference type="InterPro" id="IPR006140">
    <property type="entry name" value="D-isomer_DH_NAD-bd"/>
</dbReference>
<evidence type="ECO:0000256" key="4">
    <source>
        <dbReference type="ARBA" id="ARBA00021582"/>
    </source>
</evidence>
<dbReference type="Pfam" id="PF00389">
    <property type="entry name" value="2-Hacid_dh"/>
    <property type="match status" value="1"/>
</dbReference>
<dbReference type="SUPFAM" id="SSF55021">
    <property type="entry name" value="ACT-like"/>
    <property type="match status" value="1"/>
</dbReference>
<evidence type="ECO:0000256" key="3">
    <source>
        <dbReference type="ARBA" id="ARBA00005854"/>
    </source>
</evidence>
<evidence type="ECO:0000259" key="12">
    <source>
        <dbReference type="PROSITE" id="PS51671"/>
    </source>
</evidence>
<dbReference type="Gene3D" id="3.40.50.720">
    <property type="entry name" value="NAD(P)-binding Rossmann-like Domain"/>
    <property type="match status" value="2"/>
</dbReference>
<dbReference type="CDD" id="cd12173">
    <property type="entry name" value="PGDH_4"/>
    <property type="match status" value="1"/>
</dbReference>
<dbReference type="PANTHER" id="PTHR42789">
    <property type="entry name" value="D-ISOMER SPECIFIC 2-HYDROXYACID DEHYDROGENASE FAMILY PROTEIN (AFU_ORTHOLOGUE AFUA_6G10090)"/>
    <property type="match status" value="1"/>
</dbReference>
<evidence type="ECO:0000256" key="5">
    <source>
        <dbReference type="ARBA" id="ARBA00022605"/>
    </source>
</evidence>
<comment type="pathway">
    <text evidence="2 11">Amino-acid biosynthesis; L-serine biosynthesis; L-serine from 3-phospho-D-glycerate: step 1/3.</text>
</comment>
<comment type="catalytic activity">
    <reaction evidence="10 11">
        <text>(2R)-3-phosphoglycerate + NAD(+) = 3-phosphooxypyruvate + NADH + H(+)</text>
        <dbReference type="Rhea" id="RHEA:12641"/>
        <dbReference type="ChEBI" id="CHEBI:15378"/>
        <dbReference type="ChEBI" id="CHEBI:18110"/>
        <dbReference type="ChEBI" id="CHEBI:57540"/>
        <dbReference type="ChEBI" id="CHEBI:57945"/>
        <dbReference type="ChEBI" id="CHEBI:58272"/>
        <dbReference type="EC" id="1.1.1.95"/>
    </reaction>
</comment>
<gene>
    <name evidence="13" type="ORF">CSTERLE_05395</name>
</gene>
<dbReference type="PROSITE" id="PS00065">
    <property type="entry name" value="D_2_HYDROXYACID_DH_1"/>
    <property type="match status" value="1"/>
</dbReference>
<evidence type="ECO:0000256" key="8">
    <source>
        <dbReference type="ARBA" id="ARBA00023299"/>
    </source>
</evidence>
<dbReference type="SUPFAM" id="SSF52283">
    <property type="entry name" value="Formate/glycerate dehydrogenase catalytic domain-like"/>
    <property type="match status" value="1"/>
</dbReference>
<dbReference type="Gene3D" id="3.30.70.260">
    <property type="match status" value="1"/>
</dbReference>
<organism evidence="13 14">
    <name type="scientific">Thermoclostridium stercorarium subsp. leptospartum DSM 9219</name>
    <dbReference type="NCBI Taxonomy" id="1346611"/>
    <lineage>
        <taxon>Bacteria</taxon>
        <taxon>Bacillati</taxon>
        <taxon>Bacillota</taxon>
        <taxon>Clostridia</taxon>
        <taxon>Eubacteriales</taxon>
        <taxon>Oscillospiraceae</taxon>
        <taxon>Thermoclostridium</taxon>
    </lineage>
</organism>
<dbReference type="EMBL" id="CP014673">
    <property type="protein sequence ID" value="ANX01054.1"/>
    <property type="molecule type" value="Genomic_DNA"/>
</dbReference>
<dbReference type="GO" id="GO:0051287">
    <property type="term" value="F:NAD binding"/>
    <property type="evidence" value="ECO:0007669"/>
    <property type="project" value="UniProtKB-UniRule"/>
</dbReference>
<dbReference type="PROSITE" id="PS00670">
    <property type="entry name" value="D_2_HYDROXYACID_DH_2"/>
    <property type="match status" value="1"/>
</dbReference>
<keyword evidence="5 11" id="KW-0028">Amino-acid biosynthesis</keyword>
<proteinExistence type="inferred from homology"/>
<dbReference type="InterPro" id="IPR029752">
    <property type="entry name" value="D-isomer_DH_CS1"/>
</dbReference>
<dbReference type="FunFam" id="3.30.70.260:FF:000008">
    <property type="entry name" value="D-3-phosphoglycerate dehydrogenase, chloroplastic"/>
    <property type="match status" value="1"/>
</dbReference>
<dbReference type="GO" id="GO:0004617">
    <property type="term" value="F:phosphoglycerate dehydrogenase activity"/>
    <property type="evidence" value="ECO:0007669"/>
    <property type="project" value="UniProtKB-UniRule"/>
</dbReference>
<dbReference type="Pfam" id="PF19304">
    <property type="entry name" value="PGDH_inter"/>
    <property type="match status" value="1"/>
</dbReference>
<dbReference type="PANTHER" id="PTHR42789:SF1">
    <property type="entry name" value="D-ISOMER SPECIFIC 2-HYDROXYACID DEHYDROGENASE FAMILY PROTEIN (AFU_ORTHOLOGUE AFUA_6G10090)"/>
    <property type="match status" value="1"/>
</dbReference>
<dbReference type="InterPro" id="IPR006139">
    <property type="entry name" value="D-isomer_2_OHA_DH_cat_dom"/>
</dbReference>
<keyword evidence="8 11" id="KW-0718">Serine biosynthesis</keyword>
<dbReference type="InterPro" id="IPR002912">
    <property type="entry name" value="ACT_dom"/>
</dbReference>
<dbReference type="InterPro" id="IPR045865">
    <property type="entry name" value="ACT-like_dom_sf"/>
</dbReference>
<comment type="function">
    <text evidence="1">Catalyzes the reversible oxidation of 3-phospho-D-glycerate to 3-phosphonooxypyruvate, the first step of the phosphorylated L-serine biosynthesis pathway. Also catalyzes the reversible oxidation of 2-hydroxyglutarate to 2-oxoglutarate.</text>
</comment>
<comment type="catalytic activity">
    <reaction evidence="9">
        <text>(R)-2-hydroxyglutarate + NAD(+) = 2-oxoglutarate + NADH + H(+)</text>
        <dbReference type="Rhea" id="RHEA:49612"/>
        <dbReference type="ChEBI" id="CHEBI:15378"/>
        <dbReference type="ChEBI" id="CHEBI:15801"/>
        <dbReference type="ChEBI" id="CHEBI:16810"/>
        <dbReference type="ChEBI" id="CHEBI:57540"/>
        <dbReference type="ChEBI" id="CHEBI:57945"/>
        <dbReference type="EC" id="1.1.1.399"/>
    </reaction>
</comment>
<comment type="similarity">
    <text evidence="3 11">Belongs to the D-isomer specific 2-hydroxyacid dehydrogenase family.</text>
</comment>
<dbReference type="NCBIfam" id="TIGR01327">
    <property type="entry name" value="PGDH"/>
    <property type="match status" value="1"/>
</dbReference>
<dbReference type="InterPro" id="IPR045626">
    <property type="entry name" value="PGDH_ASB_dom"/>
</dbReference>
<dbReference type="InterPro" id="IPR029753">
    <property type="entry name" value="D-isomer_DH_CS"/>
</dbReference>
<dbReference type="InterPro" id="IPR050857">
    <property type="entry name" value="D-2-hydroxyacid_DH"/>
</dbReference>
<dbReference type="SUPFAM" id="SSF143548">
    <property type="entry name" value="Serine metabolism enzymes domain"/>
    <property type="match status" value="1"/>
</dbReference>
<dbReference type="InterPro" id="IPR029009">
    <property type="entry name" value="ASB_dom_sf"/>
</dbReference>
<evidence type="ECO:0000256" key="6">
    <source>
        <dbReference type="ARBA" id="ARBA00023002"/>
    </source>
</evidence>
<keyword evidence="7 11" id="KW-0520">NAD</keyword>
<feature type="domain" description="ACT" evidence="12">
    <location>
        <begin position="462"/>
        <end position="534"/>
    </location>
</feature>
<dbReference type="SUPFAM" id="SSF51735">
    <property type="entry name" value="NAD(P)-binding Rossmann-fold domains"/>
    <property type="match status" value="1"/>
</dbReference>
<evidence type="ECO:0000256" key="2">
    <source>
        <dbReference type="ARBA" id="ARBA00005216"/>
    </source>
</evidence>
<dbReference type="GO" id="GO:0006564">
    <property type="term" value="P:L-serine biosynthetic process"/>
    <property type="evidence" value="ECO:0007669"/>
    <property type="project" value="UniProtKB-UniRule"/>
</dbReference>
<dbReference type="Proteomes" id="UP000092931">
    <property type="component" value="Chromosome"/>
</dbReference>
<evidence type="ECO:0000256" key="10">
    <source>
        <dbReference type="ARBA" id="ARBA00048731"/>
    </source>
</evidence>
<dbReference type="CDD" id="cd04902">
    <property type="entry name" value="ACT_3PGDH-xct"/>
    <property type="match status" value="1"/>
</dbReference>
<dbReference type="Gene3D" id="3.30.1330.90">
    <property type="entry name" value="D-3-phosphoglycerate dehydrogenase, domain 3"/>
    <property type="match status" value="1"/>
</dbReference>
<dbReference type="AlphaFoldDB" id="A0A1B1YJY5"/>
<dbReference type="UniPathway" id="UPA00135">
    <property type="reaction ID" value="UER00196"/>
</dbReference>
<dbReference type="Pfam" id="PF02826">
    <property type="entry name" value="2-Hacid_dh_C"/>
    <property type="match status" value="1"/>
</dbReference>
<dbReference type="EC" id="1.1.1.95" evidence="11"/>
<dbReference type="InterPro" id="IPR006236">
    <property type="entry name" value="PGDH"/>
</dbReference>
<dbReference type="FunFam" id="3.40.50.720:FF:000021">
    <property type="entry name" value="D-3-phosphoglycerate dehydrogenase"/>
    <property type="match status" value="1"/>
</dbReference>
<evidence type="ECO:0000256" key="9">
    <source>
        <dbReference type="ARBA" id="ARBA00048126"/>
    </source>
</evidence>
<accession>A0A1B1YJY5</accession>
<keyword evidence="6 11" id="KW-0560">Oxidoreductase</keyword>
<protein>
    <recommendedName>
        <fullName evidence="4 11">D-3-phosphoglycerate dehydrogenase</fullName>
        <ecNumber evidence="11">1.1.1.95</ecNumber>
    </recommendedName>
</protein>
<reference evidence="13 14" key="1">
    <citation type="submission" date="2016-02" db="EMBL/GenBank/DDBJ databases">
        <title>Comparison of Clostridium stercorarium subspecies using comparative genomics and transcriptomics.</title>
        <authorList>
            <person name="Schellenberg J."/>
            <person name="Thallinger G."/>
            <person name="Levin D.B."/>
            <person name="Zhang X."/>
            <person name="Alvare G."/>
            <person name="Fristensky B."/>
            <person name="Sparling R."/>
        </authorList>
    </citation>
    <scope>NUCLEOTIDE SEQUENCE [LARGE SCALE GENOMIC DNA]</scope>
    <source>
        <strain evidence="13 14">DSM 9219</strain>
    </source>
</reference>
<evidence type="ECO:0000313" key="13">
    <source>
        <dbReference type="EMBL" id="ANX01054.1"/>
    </source>
</evidence>
<dbReference type="RefSeq" id="WP_065820700.1">
    <property type="nucleotide sequence ID" value="NZ_CP014673.1"/>
</dbReference>
<name>A0A1B1YJY5_THEST</name>
<dbReference type="InterPro" id="IPR036291">
    <property type="entry name" value="NAD(P)-bd_dom_sf"/>
</dbReference>
<evidence type="ECO:0000313" key="14">
    <source>
        <dbReference type="Proteomes" id="UP000092931"/>
    </source>
</evidence>
<evidence type="ECO:0000256" key="11">
    <source>
        <dbReference type="RuleBase" id="RU363003"/>
    </source>
</evidence>
<evidence type="ECO:0000256" key="1">
    <source>
        <dbReference type="ARBA" id="ARBA00003800"/>
    </source>
</evidence>
<sequence length="534" mass="58421">MARIIVTDKMAPDGIEYLKSKGFEVDTPLGISQEELLQVIENYDALIVRSATKVTKDVIERGKNLKVVGRAGNGVDNIDVEECTKRGIAVVNTPEGNIMAAAELTVAMIFAIFRNIPQAHHAAKNRDFRRNKFVGEELEGKTAGIIGVGKIGTIVARKLLGIGMKVVGYDPYVADEKFEQLGITRCENLEELLKVSDVITLHIPKSPQNVGLIGEKELKMCKKGVRIVNVARGGMIDEKALYNAIVEGHVAAAALDVLEKEPNYTKSPEEQDFWNPLLDLENVVYTPHLGASTKEANYNVSIGVAKLVEGVLNGELVPAVNMPPVSGDINQLRPYIDLAEKLGSIYYQAEKDRVTKIEVIYSGDIANIATKAITLAAVKGFLNSAGDPDVTYINAELKLRELGVKLVESKSSHLDKYTNLITVKFTTPNRDLSVSGTVFAKDVIRIVDFFGYKLDFEPTPHVLALQNIDVPGIIGKVGTLLGENNINIAAMQWSRNRKGEKAVSFVSVDTEVSDEILQKLLQIEGVLKASRLNF</sequence>